<dbReference type="EMBL" id="AP024233">
    <property type="protein sequence ID" value="BCO09168.1"/>
    <property type="molecule type" value="Genomic_DNA"/>
</dbReference>
<dbReference type="PANTHER" id="PTHR48100:SF10">
    <property type="entry name" value="2-CARBOXY-D-ARABINITOL-1-PHOSPHATASE-RELATED"/>
    <property type="match status" value="1"/>
</dbReference>
<keyword evidence="2" id="KW-1185">Reference proteome</keyword>
<reference evidence="1" key="1">
    <citation type="submission" date="2020-12" db="EMBL/GenBank/DDBJ databases">
        <title>Desulfobium dissulfuricans gen. nov., sp. nov., a novel mesophilic, sulfate-reducing bacterium isolated from a deep-sea hydrothermal vent.</title>
        <authorList>
            <person name="Hashimoto Y."/>
            <person name="Tame A."/>
            <person name="Sawayama S."/>
            <person name="Miyazaki J."/>
            <person name="Takai K."/>
            <person name="Nakagawa S."/>
        </authorList>
    </citation>
    <scope>NUCLEOTIDE SEQUENCE</scope>
    <source>
        <strain evidence="1">GF1</strain>
    </source>
</reference>
<dbReference type="SMART" id="SM00855">
    <property type="entry name" value="PGAM"/>
    <property type="match status" value="1"/>
</dbReference>
<accession>A0A915U0E0</accession>
<evidence type="ECO:0000313" key="1">
    <source>
        <dbReference type="EMBL" id="BCO09168.1"/>
    </source>
</evidence>
<dbReference type="Pfam" id="PF00300">
    <property type="entry name" value="His_Phos_1"/>
    <property type="match status" value="1"/>
</dbReference>
<dbReference type="GO" id="GO:0016791">
    <property type="term" value="F:phosphatase activity"/>
    <property type="evidence" value="ECO:0007669"/>
    <property type="project" value="TreeGrafter"/>
</dbReference>
<dbReference type="RefSeq" id="WP_267929034.1">
    <property type="nucleotide sequence ID" value="NZ_AP024233.1"/>
</dbReference>
<dbReference type="KEGG" id="ddu:GF1_15440"/>
<dbReference type="PANTHER" id="PTHR48100">
    <property type="entry name" value="BROAD-SPECIFICITY PHOSPHATASE YOR283W-RELATED"/>
    <property type="match status" value="1"/>
</dbReference>
<dbReference type="AlphaFoldDB" id="A0A915U0E0"/>
<protein>
    <submittedName>
        <fullName evidence="1">Phosphoglycerate mutase</fullName>
    </submittedName>
</protein>
<name>A0A915U0E0_9BACT</name>
<dbReference type="InterPro" id="IPR029033">
    <property type="entry name" value="His_PPase_superfam"/>
</dbReference>
<dbReference type="InterPro" id="IPR013078">
    <property type="entry name" value="His_Pase_superF_clade-1"/>
</dbReference>
<dbReference type="Gene3D" id="3.40.50.1240">
    <property type="entry name" value="Phosphoglycerate mutase-like"/>
    <property type="match status" value="1"/>
</dbReference>
<gene>
    <name evidence="1" type="ORF">GF1_15440</name>
</gene>
<dbReference type="Proteomes" id="UP001063350">
    <property type="component" value="Chromosome"/>
</dbReference>
<proteinExistence type="predicted"/>
<evidence type="ECO:0000313" key="2">
    <source>
        <dbReference type="Proteomes" id="UP001063350"/>
    </source>
</evidence>
<organism evidence="1 2">
    <name type="scientific">Desulfolithobacter dissulfuricans</name>
    <dbReference type="NCBI Taxonomy" id="2795293"/>
    <lineage>
        <taxon>Bacteria</taxon>
        <taxon>Pseudomonadati</taxon>
        <taxon>Thermodesulfobacteriota</taxon>
        <taxon>Desulfobulbia</taxon>
        <taxon>Desulfobulbales</taxon>
        <taxon>Desulfobulbaceae</taxon>
        <taxon>Desulfolithobacter</taxon>
    </lineage>
</organism>
<dbReference type="InterPro" id="IPR050275">
    <property type="entry name" value="PGM_Phosphatase"/>
</dbReference>
<sequence>MAVQLRLIRHGRTVAPDGVFVGSRDVALEPGARDRLQRLRPLLEPHCGPVYVSPMRRTRETLEAVDPGWAPQQIRMDPRIREIDFGRWEMSSFAEISRRDPDLLDGWAEYGDFVFPEGEAVADFTARVGGFLAAVQQGPEREVVAITHGGVIRTMICLALGLPVRHYLLFDVQPGTMTELKLYSRGGILTGLNL</sequence>
<dbReference type="CDD" id="cd07067">
    <property type="entry name" value="HP_PGM_like"/>
    <property type="match status" value="1"/>
</dbReference>
<dbReference type="SUPFAM" id="SSF53254">
    <property type="entry name" value="Phosphoglycerate mutase-like"/>
    <property type="match status" value="1"/>
</dbReference>